<dbReference type="AlphaFoldDB" id="A0A9D5CPW9"/>
<proteinExistence type="predicted"/>
<dbReference type="Proteomes" id="UP001085076">
    <property type="component" value="Miscellaneous, Linkage group lg04"/>
</dbReference>
<sequence length="128" mass="14087">MDALHLLHWIPPPPSSVSRPRAHSRVAAAGKKPAVPVERPLKGGWVLKILRVGSLFSEGEEKRGAAIDGPLEEEKVEADVDGDDPCVECDSCWCGDEEAAVEFDRSRSRGCSDELRLWRPGSMPRCRI</sequence>
<comment type="caution">
    <text evidence="1">The sequence shown here is derived from an EMBL/GenBank/DDBJ whole genome shotgun (WGS) entry which is preliminary data.</text>
</comment>
<accession>A0A9D5CPW9</accession>
<protein>
    <submittedName>
        <fullName evidence="1">Uncharacterized protein</fullName>
    </submittedName>
</protein>
<evidence type="ECO:0000313" key="2">
    <source>
        <dbReference type="Proteomes" id="UP001085076"/>
    </source>
</evidence>
<name>A0A9D5CPW9_9LILI</name>
<reference evidence="1" key="2">
    <citation type="journal article" date="2022" name="Hortic Res">
        <title>The genome of Dioscorea zingiberensis sheds light on the biosynthesis, origin and evolution of the medicinally important diosgenin saponins.</title>
        <authorList>
            <person name="Li Y."/>
            <person name="Tan C."/>
            <person name="Li Z."/>
            <person name="Guo J."/>
            <person name="Li S."/>
            <person name="Chen X."/>
            <person name="Wang C."/>
            <person name="Dai X."/>
            <person name="Yang H."/>
            <person name="Song W."/>
            <person name="Hou L."/>
            <person name="Xu J."/>
            <person name="Tong Z."/>
            <person name="Xu A."/>
            <person name="Yuan X."/>
            <person name="Wang W."/>
            <person name="Yang Q."/>
            <person name="Chen L."/>
            <person name="Sun Z."/>
            <person name="Wang K."/>
            <person name="Pan B."/>
            <person name="Chen J."/>
            <person name="Bao Y."/>
            <person name="Liu F."/>
            <person name="Qi X."/>
            <person name="Gang D.R."/>
            <person name="Wen J."/>
            <person name="Li J."/>
        </authorList>
    </citation>
    <scope>NUCLEOTIDE SEQUENCE</scope>
    <source>
        <strain evidence="1">Dzin_1.0</strain>
    </source>
</reference>
<reference evidence="1" key="1">
    <citation type="submission" date="2021-03" db="EMBL/GenBank/DDBJ databases">
        <authorList>
            <person name="Li Z."/>
            <person name="Yang C."/>
        </authorList>
    </citation>
    <scope>NUCLEOTIDE SEQUENCE</scope>
    <source>
        <strain evidence="1">Dzin_1.0</strain>
        <tissue evidence="1">Leaf</tissue>
    </source>
</reference>
<evidence type="ECO:0000313" key="1">
    <source>
        <dbReference type="EMBL" id="KAJ0976388.1"/>
    </source>
</evidence>
<dbReference type="EMBL" id="JAGGNH010000004">
    <property type="protein sequence ID" value="KAJ0976388.1"/>
    <property type="molecule type" value="Genomic_DNA"/>
</dbReference>
<organism evidence="1 2">
    <name type="scientific">Dioscorea zingiberensis</name>
    <dbReference type="NCBI Taxonomy" id="325984"/>
    <lineage>
        <taxon>Eukaryota</taxon>
        <taxon>Viridiplantae</taxon>
        <taxon>Streptophyta</taxon>
        <taxon>Embryophyta</taxon>
        <taxon>Tracheophyta</taxon>
        <taxon>Spermatophyta</taxon>
        <taxon>Magnoliopsida</taxon>
        <taxon>Liliopsida</taxon>
        <taxon>Dioscoreales</taxon>
        <taxon>Dioscoreaceae</taxon>
        <taxon>Dioscorea</taxon>
    </lineage>
</organism>
<keyword evidence="2" id="KW-1185">Reference proteome</keyword>
<gene>
    <name evidence="1" type="ORF">J5N97_018353</name>
</gene>